<evidence type="ECO:0000259" key="11">
    <source>
        <dbReference type="Pfam" id="PF00133"/>
    </source>
</evidence>
<feature type="short sequence motif" description="'KMSKS' region" evidence="10">
    <location>
        <begin position="537"/>
        <end position="541"/>
    </location>
</feature>
<keyword evidence="3 10" id="KW-0547">Nucleotide-binding</keyword>
<dbReference type="CDD" id="cd00817">
    <property type="entry name" value="ValRS_core"/>
    <property type="match status" value="1"/>
</dbReference>
<dbReference type="SUPFAM" id="SSF52374">
    <property type="entry name" value="Nucleotidylyl transferase"/>
    <property type="match status" value="1"/>
</dbReference>
<reference evidence="14 15" key="1">
    <citation type="submission" date="2018-11" db="EMBL/GenBank/DDBJ databases">
        <title>Trebonia kvetii gen.nov., sp.nov., a novel acidophilic actinobacterium, and proposal of the new actinobacterial family Treboniaceae fam. nov.</title>
        <authorList>
            <person name="Rapoport D."/>
            <person name="Sagova-Mareckova M."/>
            <person name="Sedlacek I."/>
            <person name="Provaznik J."/>
            <person name="Kralova S."/>
            <person name="Pavlinic D."/>
            <person name="Benes V."/>
            <person name="Kopecky J."/>
        </authorList>
    </citation>
    <scope>NUCLEOTIDE SEQUENCE [LARGE SCALE GENOMIC DNA]</scope>
    <source>
        <strain evidence="14 15">15Tr583</strain>
    </source>
</reference>
<dbReference type="FunFam" id="3.40.50.620:FF:000129">
    <property type="entry name" value="Valine--tRNA ligase"/>
    <property type="match status" value="1"/>
</dbReference>
<evidence type="ECO:0000256" key="3">
    <source>
        <dbReference type="ARBA" id="ARBA00022741"/>
    </source>
</evidence>
<dbReference type="PRINTS" id="PR00986">
    <property type="entry name" value="TRNASYNTHVAL"/>
</dbReference>
<dbReference type="InterPro" id="IPR009080">
    <property type="entry name" value="tRNAsynth_Ia_anticodon-bd"/>
</dbReference>
<dbReference type="InterPro" id="IPR014729">
    <property type="entry name" value="Rossmann-like_a/b/a_fold"/>
</dbReference>
<dbReference type="NCBIfam" id="TIGR00422">
    <property type="entry name" value="valS"/>
    <property type="match status" value="1"/>
</dbReference>
<comment type="catalytic activity">
    <reaction evidence="8 10">
        <text>tRNA(Val) + L-valine + ATP = L-valyl-tRNA(Val) + AMP + diphosphate</text>
        <dbReference type="Rhea" id="RHEA:10704"/>
        <dbReference type="Rhea" id="RHEA-COMP:9672"/>
        <dbReference type="Rhea" id="RHEA-COMP:9708"/>
        <dbReference type="ChEBI" id="CHEBI:30616"/>
        <dbReference type="ChEBI" id="CHEBI:33019"/>
        <dbReference type="ChEBI" id="CHEBI:57762"/>
        <dbReference type="ChEBI" id="CHEBI:78442"/>
        <dbReference type="ChEBI" id="CHEBI:78537"/>
        <dbReference type="ChEBI" id="CHEBI:456215"/>
        <dbReference type="EC" id="6.1.1.9"/>
    </reaction>
</comment>
<evidence type="ECO:0000256" key="4">
    <source>
        <dbReference type="ARBA" id="ARBA00022840"/>
    </source>
</evidence>
<dbReference type="FunFam" id="1.10.287.380:FF:000001">
    <property type="entry name" value="Valine--tRNA ligase"/>
    <property type="match status" value="1"/>
</dbReference>
<dbReference type="FunFam" id="3.40.50.620:FF:000098">
    <property type="entry name" value="Valine--tRNA ligase"/>
    <property type="match status" value="1"/>
</dbReference>
<feature type="domain" description="Valyl-tRNA synthetase tRNA-binding arm" evidence="13">
    <location>
        <begin position="825"/>
        <end position="889"/>
    </location>
</feature>
<evidence type="ECO:0000259" key="13">
    <source>
        <dbReference type="Pfam" id="PF10458"/>
    </source>
</evidence>
<dbReference type="Proteomes" id="UP000460272">
    <property type="component" value="Unassembled WGS sequence"/>
</dbReference>
<dbReference type="PANTHER" id="PTHR11946">
    <property type="entry name" value="VALYL-TRNA SYNTHETASES"/>
    <property type="match status" value="1"/>
</dbReference>
<dbReference type="InterPro" id="IPR019499">
    <property type="entry name" value="Val-tRNA_synth_tRNA-bd"/>
</dbReference>
<evidence type="ECO:0000313" key="15">
    <source>
        <dbReference type="Proteomes" id="UP000460272"/>
    </source>
</evidence>
<evidence type="ECO:0000259" key="12">
    <source>
        <dbReference type="Pfam" id="PF08264"/>
    </source>
</evidence>
<evidence type="ECO:0000256" key="6">
    <source>
        <dbReference type="ARBA" id="ARBA00023054"/>
    </source>
</evidence>
<evidence type="ECO:0000313" key="14">
    <source>
        <dbReference type="EMBL" id="TVZ03621.1"/>
    </source>
</evidence>
<comment type="similarity">
    <text evidence="9 10">Belongs to the class-I aminoacyl-tRNA synthetase family. ValS type 1 subfamily.</text>
</comment>
<dbReference type="InterPro" id="IPR001412">
    <property type="entry name" value="aa-tRNA-synth_I_CS"/>
</dbReference>
<sequence length="890" mass="98753">MPNGRQAGPDGEALASQYAPAEVEGRRYEHWEKAGYFTPEVLGEAAGENPPSYTIVLPPPNVTGILHIGHALNHTLSDVLIRRRRMQGYRTLWLPGMDHAGIATQNVVERELAKENLSRHDLGREAFVDRVWQWKAEYGGRILSQMRRLGDSVDWSRERFTMDEGLSRAVQTIFKRLYDDGLIYRAERIINWCPRCLTALSDIEVDHSDDDGELISIRYGDGDNSIVVATTRAETMLGDTAVAVHPDDERYQHLVGTTVELPLTGRVIPIVADAHVDPAFGTGAVKVTPAHDPNDFEIGRRHDLPVLAIMDEHGVITAHGPFQGLDRFEARPAIVAALREDGRIVRETRPYVHAVGHCSRCATTVEPRLSLQWFVSVGPLAKAAGDAVRDGRVKISPPEMNPRYFGWVDDMHDWCISRQLWWGHRIPVWYSPEGEVRCVGPDEEPPAGWTQDADVLDTWFSSALWPFSTLGWPDDTPDLRAFYPTSVLITAYDILFFWVARMMMFGLYANRGKTPAEAVPFQTIVLHGLVRDQFGKKMSKSKGNVVDPLDWMDRFGTDATRFTLARGATPGSDEAISEDWAAGSRNFCNKLWNATRFALMNGAEVSAEVRAELGAASGSAERLRDYSVADRWILSRLAAVTAEVDSLLEQFEFGKACEALYHFAWDEFCDWYLELAKVPLGGDDESAKAATRKVLGFVLDQMLRLLHPVMPFVTDELWTALTGEDSVMVAAWPAYAYHDERAEAEIGSLMRLVTEVRQFRSGQGLRPGQRVPARLAGIAATTLAAHEDSVRALLRLTAPEEAFTASASLLAEGITVELNLAGTVDVAAERKRLERDLAAARKEAQSMTAKLGNEAFTAKAPADVIEKSRARLEAANADIARLESRLAGLT</sequence>
<dbReference type="InterPro" id="IPR037118">
    <property type="entry name" value="Val-tRNA_synth_C_sf"/>
</dbReference>
<dbReference type="Pfam" id="PF10458">
    <property type="entry name" value="Val_tRNA-synt_C"/>
    <property type="match status" value="1"/>
</dbReference>
<dbReference type="InterPro" id="IPR010978">
    <property type="entry name" value="tRNA-bd_arm"/>
</dbReference>
<comment type="domain">
    <text evidence="10">The C-terminal coiled-coil domain is crucial for aminoacylation activity.</text>
</comment>
<dbReference type="FunFam" id="1.10.730.10:FF:000014">
    <property type="entry name" value="Valine--tRNA ligase"/>
    <property type="match status" value="1"/>
</dbReference>
<dbReference type="Gene3D" id="1.10.730.10">
    <property type="entry name" value="Isoleucyl-tRNA Synthetase, Domain 1"/>
    <property type="match status" value="1"/>
</dbReference>
<dbReference type="EMBL" id="RPFW01000004">
    <property type="protein sequence ID" value="TVZ03621.1"/>
    <property type="molecule type" value="Genomic_DNA"/>
</dbReference>
<dbReference type="OrthoDB" id="9810365at2"/>
<dbReference type="SUPFAM" id="SSF46589">
    <property type="entry name" value="tRNA-binding arm"/>
    <property type="match status" value="1"/>
</dbReference>
<comment type="function">
    <text evidence="10">Catalyzes the attachment of valine to tRNA(Val). As ValRS can inadvertently accommodate and process structurally similar amino acids such as threonine, to avoid such errors, it has a 'posttransfer' editing activity that hydrolyzes mischarged Thr-tRNA(Val) in a tRNA-dependent manner.</text>
</comment>
<evidence type="ECO:0000256" key="9">
    <source>
        <dbReference type="ARBA" id="ARBA00060830"/>
    </source>
</evidence>
<evidence type="ECO:0000256" key="2">
    <source>
        <dbReference type="ARBA" id="ARBA00022598"/>
    </source>
</evidence>
<feature type="domain" description="Aminoacyl-tRNA synthetase class Ia" evidence="11">
    <location>
        <begin position="27"/>
        <end position="438"/>
    </location>
</feature>
<keyword evidence="1 10" id="KW-0963">Cytoplasm</keyword>
<feature type="binding site" evidence="10">
    <location>
        <position position="540"/>
    </location>
    <ligand>
        <name>ATP</name>
        <dbReference type="ChEBI" id="CHEBI:30616"/>
    </ligand>
</feature>
<organism evidence="14 15">
    <name type="scientific">Trebonia kvetii</name>
    <dbReference type="NCBI Taxonomy" id="2480626"/>
    <lineage>
        <taxon>Bacteria</taxon>
        <taxon>Bacillati</taxon>
        <taxon>Actinomycetota</taxon>
        <taxon>Actinomycetes</taxon>
        <taxon>Streptosporangiales</taxon>
        <taxon>Treboniaceae</taxon>
        <taxon>Trebonia</taxon>
    </lineage>
</organism>
<dbReference type="PANTHER" id="PTHR11946:SF93">
    <property type="entry name" value="VALINE--TRNA LIGASE, CHLOROPLASTIC_MITOCHONDRIAL 2"/>
    <property type="match status" value="1"/>
</dbReference>
<dbReference type="AlphaFoldDB" id="A0A6P2BZK8"/>
<dbReference type="InterPro" id="IPR009008">
    <property type="entry name" value="Val/Leu/Ile-tRNA-synth_edit"/>
</dbReference>
<dbReference type="InterPro" id="IPR033705">
    <property type="entry name" value="Anticodon_Ia_Val"/>
</dbReference>
<dbReference type="PROSITE" id="PS00178">
    <property type="entry name" value="AA_TRNA_LIGASE_I"/>
    <property type="match status" value="1"/>
</dbReference>
<dbReference type="SUPFAM" id="SSF47323">
    <property type="entry name" value="Anticodon-binding domain of a subclass of class I aminoacyl-tRNA synthetases"/>
    <property type="match status" value="1"/>
</dbReference>
<keyword evidence="7 10" id="KW-0030">Aminoacyl-tRNA synthetase</keyword>
<comment type="domain">
    <text evidence="10">ValRS has two distinct active sites: one for aminoacylation and one for editing. The misactivated threonine is translocated from the active site to the editing site.</text>
</comment>
<dbReference type="GO" id="GO:0006438">
    <property type="term" value="P:valyl-tRNA aminoacylation"/>
    <property type="evidence" value="ECO:0007669"/>
    <property type="project" value="UniProtKB-UniRule"/>
</dbReference>
<accession>A0A6P2BZK8</accession>
<dbReference type="GO" id="GO:0002161">
    <property type="term" value="F:aminoacyl-tRNA deacylase activity"/>
    <property type="evidence" value="ECO:0007669"/>
    <property type="project" value="InterPro"/>
</dbReference>
<comment type="subunit">
    <text evidence="10">Monomer.</text>
</comment>
<feature type="coiled-coil region" evidence="10">
    <location>
        <begin position="823"/>
        <end position="885"/>
    </location>
</feature>
<dbReference type="NCBIfam" id="NF004349">
    <property type="entry name" value="PRK05729.1"/>
    <property type="match status" value="1"/>
</dbReference>
<dbReference type="Pfam" id="PF00133">
    <property type="entry name" value="tRNA-synt_1"/>
    <property type="match status" value="2"/>
</dbReference>
<keyword evidence="15" id="KW-1185">Reference proteome</keyword>
<feature type="short sequence motif" description="'HIGH' region" evidence="10">
    <location>
        <begin position="60"/>
        <end position="70"/>
    </location>
</feature>
<keyword evidence="6 10" id="KW-0175">Coiled coil</keyword>
<comment type="caution">
    <text evidence="14">The sequence shown here is derived from an EMBL/GenBank/DDBJ whole genome shotgun (WGS) entry which is preliminary data.</text>
</comment>
<evidence type="ECO:0000256" key="1">
    <source>
        <dbReference type="ARBA" id="ARBA00022490"/>
    </source>
</evidence>
<dbReference type="EC" id="6.1.1.9" evidence="10"/>
<gene>
    <name evidence="10" type="primary">valS</name>
    <name evidence="14" type="ORF">EAS64_20205</name>
</gene>
<name>A0A6P2BZK8_9ACTN</name>
<keyword evidence="5 10" id="KW-0648">Protein biosynthesis</keyword>
<dbReference type="RefSeq" id="WP_145856565.1">
    <property type="nucleotide sequence ID" value="NZ_RPFW01000004.1"/>
</dbReference>
<dbReference type="InterPro" id="IPR002303">
    <property type="entry name" value="Valyl-tRNA_ligase"/>
</dbReference>
<dbReference type="InterPro" id="IPR013155">
    <property type="entry name" value="M/V/L/I-tRNA-synth_anticd-bd"/>
</dbReference>
<dbReference type="CDD" id="cd07962">
    <property type="entry name" value="Anticodon_Ia_Val"/>
    <property type="match status" value="1"/>
</dbReference>
<dbReference type="SUPFAM" id="SSF50677">
    <property type="entry name" value="ValRS/IleRS/LeuRS editing domain"/>
    <property type="match status" value="1"/>
</dbReference>
<proteinExistence type="inferred from homology"/>
<dbReference type="FunFam" id="3.90.740.10:FF:000005">
    <property type="entry name" value="Valine--tRNA ligase, mitochondrial"/>
    <property type="match status" value="1"/>
</dbReference>
<dbReference type="GO" id="GO:0005524">
    <property type="term" value="F:ATP binding"/>
    <property type="evidence" value="ECO:0007669"/>
    <property type="project" value="UniProtKB-UniRule"/>
</dbReference>
<evidence type="ECO:0000256" key="5">
    <source>
        <dbReference type="ARBA" id="ARBA00022917"/>
    </source>
</evidence>
<dbReference type="GO" id="GO:0004832">
    <property type="term" value="F:valine-tRNA ligase activity"/>
    <property type="evidence" value="ECO:0007669"/>
    <property type="project" value="UniProtKB-UniRule"/>
</dbReference>
<evidence type="ECO:0000256" key="8">
    <source>
        <dbReference type="ARBA" id="ARBA00047552"/>
    </source>
</evidence>
<keyword evidence="4 10" id="KW-0067">ATP-binding</keyword>
<dbReference type="GO" id="GO:0005829">
    <property type="term" value="C:cytosol"/>
    <property type="evidence" value="ECO:0007669"/>
    <property type="project" value="TreeGrafter"/>
</dbReference>
<keyword evidence="2 10" id="KW-0436">Ligase</keyword>
<dbReference type="HAMAP" id="MF_02004">
    <property type="entry name" value="Val_tRNA_synth_type1"/>
    <property type="match status" value="1"/>
</dbReference>
<evidence type="ECO:0000256" key="7">
    <source>
        <dbReference type="ARBA" id="ARBA00023146"/>
    </source>
</evidence>
<feature type="domain" description="Methionyl/Valyl/Leucyl/Isoleucyl-tRNA synthetase anticodon-binding" evidence="12">
    <location>
        <begin position="630"/>
        <end position="771"/>
    </location>
</feature>
<feature type="domain" description="Aminoacyl-tRNA synthetase class Ia" evidence="11">
    <location>
        <begin position="449"/>
        <end position="576"/>
    </location>
</feature>
<dbReference type="Pfam" id="PF08264">
    <property type="entry name" value="Anticodon_1"/>
    <property type="match status" value="1"/>
</dbReference>
<evidence type="ECO:0000256" key="10">
    <source>
        <dbReference type="HAMAP-Rule" id="MF_02004"/>
    </source>
</evidence>
<dbReference type="Gene3D" id="3.40.50.620">
    <property type="entry name" value="HUPs"/>
    <property type="match status" value="2"/>
</dbReference>
<protein>
    <recommendedName>
        <fullName evidence="10">Valine--tRNA ligase</fullName>
        <ecNumber evidence="10">6.1.1.9</ecNumber>
    </recommendedName>
    <alternativeName>
        <fullName evidence="10">Valyl-tRNA synthetase</fullName>
        <shortName evidence="10">ValRS</shortName>
    </alternativeName>
</protein>
<dbReference type="Gene3D" id="1.10.287.380">
    <property type="entry name" value="Valyl-tRNA synthetase, C-terminal domain"/>
    <property type="match status" value="1"/>
</dbReference>
<dbReference type="InterPro" id="IPR002300">
    <property type="entry name" value="aa-tRNA-synth_Ia"/>
</dbReference>
<comment type="subcellular location">
    <subcellularLocation>
        <location evidence="10">Cytoplasm</location>
    </subcellularLocation>
</comment>